<proteinExistence type="predicted"/>
<feature type="transmembrane region" description="Helical" evidence="7">
    <location>
        <begin position="40"/>
        <end position="61"/>
    </location>
</feature>
<dbReference type="Proteomes" id="UP000034710">
    <property type="component" value="Unassembled WGS sequence"/>
</dbReference>
<keyword evidence="3" id="KW-0474">Menaquinone biosynthesis</keyword>
<dbReference type="InterPro" id="IPR044878">
    <property type="entry name" value="UbiA_sf"/>
</dbReference>
<evidence type="ECO:0000256" key="3">
    <source>
        <dbReference type="ARBA" id="ARBA00022428"/>
    </source>
</evidence>
<organism evidence="8 9">
    <name type="scientific">Candidatus Woesebacteria bacterium GW2011_GWA1_38_8</name>
    <dbReference type="NCBI Taxonomy" id="1618547"/>
    <lineage>
        <taxon>Bacteria</taxon>
        <taxon>Candidatus Woeseibacteriota</taxon>
    </lineage>
</organism>
<keyword evidence="6 7" id="KW-0472">Membrane</keyword>
<evidence type="ECO:0000256" key="5">
    <source>
        <dbReference type="ARBA" id="ARBA00022989"/>
    </source>
</evidence>
<reference evidence="8 9" key="1">
    <citation type="journal article" date="2015" name="Nature">
        <title>rRNA introns, odd ribosomes, and small enigmatic genomes across a large radiation of phyla.</title>
        <authorList>
            <person name="Brown C.T."/>
            <person name="Hug L.A."/>
            <person name="Thomas B.C."/>
            <person name="Sharon I."/>
            <person name="Castelle C.J."/>
            <person name="Singh A."/>
            <person name="Wilkins M.J."/>
            <person name="Williams K.H."/>
            <person name="Banfield J.F."/>
        </authorList>
    </citation>
    <scope>NUCLEOTIDE SEQUENCE [LARGE SCALE GENOMIC DNA]</scope>
</reference>
<comment type="subcellular location">
    <subcellularLocation>
        <location evidence="1">Membrane</location>
        <topology evidence="1">Multi-pass membrane protein</topology>
    </subcellularLocation>
</comment>
<comment type="pathway">
    <text evidence="2">Quinol/quinone metabolism; menaquinone biosynthesis.</text>
</comment>
<keyword evidence="5 7" id="KW-1133">Transmembrane helix</keyword>
<dbReference type="Gene3D" id="1.20.120.1780">
    <property type="entry name" value="UbiA prenyltransferase"/>
    <property type="match status" value="1"/>
</dbReference>
<evidence type="ECO:0000256" key="1">
    <source>
        <dbReference type="ARBA" id="ARBA00004141"/>
    </source>
</evidence>
<evidence type="ECO:0000256" key="2">
    <source>
        <dbReference type="ARBA" id="ARBA00004863"/>
    </source>
</evidence>
<dbReference type="InterPro" id="IPR000537">
    <property type="entry name" value="UbiA_prenyltransferase"/>
</dbReference>
<feature type="transmembrane region" description="Helical" evidence="7">
    <location>
        <begin position="140"/>
        <end position="162"/>
    </location>
</feature>
<sequence length="296" mass="33216">MTKTVIGLINLSRYREYTATVVVTTLLGFLATGLRFDAGYIPQMFAVLLANLLAVAFAFMINDVEDAPDDARDRSKAVRNPVSANYISPNLSYIASGLVATSSIIIFYISGQTPFFLGISTVILGFLYSWKLIRLKNIPVFDLISHGLMLAGLQFLCAYYAFVPYTGFHSAWLLPFLFVTAISIRGQFVNQIRDFECDKKAGLKNTSAVIGVKNADLLMKVFFGIAVLISMLALINNFFPIWIILTVLFFAFFLNIYRGRTKPDNKRRLEQAILLQNSFLTASLITLTLWTISRFF</sequence>
<feature type="transmembrane region" description="Helical" evidence="7">
    <location>
        <begin position="115"/>
        <end position="133"/>
    </location>
</feature>
<feature type="transmembrane region" description="Helical" evidence="7">
    <location>
        <begin position="17"/>
        <end position="34"/>
    </location>
</feature>
<keyword evidence="8" id="KW-0808">Transferase</keyword>
<feature type="transmembrane region" description="Helical" evidence="7">
    <location>
        <begin position="217"/>
        <end position="235"/>
    </location>
</feature>
<dbReference type="Pfam" id="PF01040">
    <property type="entry name" value="UbiA"/>
    <property type="match status" value="1"/>
</dbReference>
<keyword evidence="4 7" id="KW-0812">Transmembrane</keyword>
<protein>
    <submittedName>
        <fullName evidence="8">4-hydroxybenzoate octaprenyltransferase</fullName>
    </submittedName>
</protein>
<dbReference type="Gene3D" id="1.10.357.140">
    <property type="entry name" value="UbiA prenyltransferase"/>
    <property type="match status" value="1"/>
</dbReference>
<dbReference type="InterPro" id="IPR026046">
    <property type="entry name" value="UBIAD1"/>
</dbReference>
<evidence type="ECO:0000256" key="4">
    <source>
        <dbReference type="ARBA" id="ARBA00022692"/>
    </source>
</evidence>
<evidence type="ECO:0000313" key="9">
    <source>
        <dbReference type="Proteomes" id="UP000034710"/>
    </source>
</evidence>
<dbReference type="GO" id="GO:0004659">
    <property type="term" value="F:prenyltransferase activity"/>
    <property type="evidence" value="ECO:0007669"/>
    <property type="project" value="InterPro"/>
</dbReference>
<feature type="transmembrane region" description="Helical" evidence="7">
    <location>
        <begin position="168"/>
        <end position="184"/>
    </location>
</feature>
<dbReference type="AlphaFoldDB" id="A0A0G0KPJ0"/>
<accession>A0A0G0KPJ0</accession>
<name>A0A0G0KPJ0_9BACT</name>
<dbReference type="GO" id="GO:0016020">
    <property type="term" value="C:membrane"/>
    <property type="evidence" value="ECO:0007669"/>
    <property type="project" value="UniProtKB-SubCell"/>
</dbReference>
<evidence type="ECO:0000256" key="7">
    <source>
        <dbReference type="SAM" id="Phobius"/>
    </source>
</evidence>
<dbReference type="GO" id="GO:0009234">
    <property type="term" value="P:menaquinone biosynthetic process"/>
    <property type="evidence" value="ECO:0007669"/>
    <property type="project" value="UniProtKB-UniPathway"/>
</dbReference>
<dbReference type="EMBL" id="LBVJ01000059">
    <property type="protein sequence ID" value="KKQ81568.1"/>
    <property type="molecule type" value="Genomic_DNA"/>
</dbReference>
<gene>
    <name evidence="8" type="ORF">UT06_C0059G0002</name>
</gene>
<dbReference type="CDD" id="cd13962">
    <property type="entry name" value="PT_UbiA_UBIAD1"/>
    <property type="match status" value="1"/>
</dbReference>
<dbReference type="UniPathway" id="UPA00079"/>
<comment type="caution">
    <text evidence="8">The sequence shown here is derived from an EMBL/GenBank/DDBJ whole genome shotgun (WGS) entry which is preliminary data.</text>
</comment>
<feature type="transmembrane region" description="Helical" evidence="7">
    <location>
        <begin position="272"/>
        <end position="292"/>
    </location>
</feature>
<feature type="transmembrane region" description="Helical" evidence="7">
    <location>
        <begin position="82"/>
        <end position="109"/>
    </location>
</feature>
<evidence type="ECO:0000256" key="6">
    <source>
        <dbReference type="ARBA" id="ARBA00023136"/>
    </source>
</evidence>
<feature type="transmembrane region" description="Helical" evidence="7">
    <location>
        <begin position="241"/>
        <end position="260"/>
    </location>
</feature>
<evidence type="ECO:0000313" key="8">
    <source>
        <dbReference type="EMBL" id="KKQ81568.1"/>
    </source>
</evidence>